<comment type="caution">
    <text evidence="1">The sequence shown here is derived from an EMBL/GenBank/DDBJ whole genome shotgun (WGS) entry which is preliminary data.</text>
</comment>
<gene>
    <name evidence="1" type="ORF">QBC47DRAFT_370124</name>
</gene>
<accession>A0AAJ0FGU7</accession>
<evidence type="ECO:0000313" key="2">
    <source>
        <dbReference type="Proteomes" id="UP001239445"/>
    </source>
</evidence>
<organism evidence="1 2">
    <name type="scientific">Echria macrotheca</name>
    <dbReference type="NCBI Taxonomy" id="438768"/>
    <lineage>
        <taxon>Eukaryota</taxon>
        <taxon>Fungi</taxon>
        <taxon>Dikarya</taxon>
        <taxon>Ascomycota</taxon>
        <taxon>Pezizomycotina</taxon>
        <taxon>Sordariomycetes</taxon>
        <taxon>Sordariomycetidae</taxon>
        <taxon>Sordariales</taxon>
        <taxon>Schizotheciaceae</taxon>
        <taxon>Echria</taxon>
    </lineage>
</organism>
<dbReference type="AlphaFoldDB" id="A0AAJ0FGU7"/>
<reference evidence="1" key="1">
    <citation type="submission" date="2023-06" db="EMBL/GenBank/DDBJ databases">
        <title>Genome-scale phylogeny and comparative genomics of the fungal order Sordariales.</title>
        <authorList>
            <consortium name="Lawrence Berkeley National Laboratory"/>
            <person name="Hensen N."/>
            <person name="Bonometti L."/>
            <person name="Westerberg I."/>
            <person name="Brannstrom I.O."/>
            <person name="Guillou S."/>
            <person name="Cros-Aarteil S."/>
            <person name="Calhoun S."/>
            <person name="Haridas S."/>
            <person name="Kuo A."/>
            <person name="Mondo S."/>
            <person name="Pangilinan J."/>
            <person name="Riley R."/>
            <person name="Labutti K."/>
            <person name="Andreopoulos B."/>
            <person name="Lipzen A."/>
            <person name="Chen C."/>
            <person name="Yanf M."/>
            <person name="Daum C."/>
            <person name="Ng V."/>
            <person name="Clum A."/>
            <person name="Steindorff A."/>
            <person name="Ohm R."/>
            <person name="Martin F."/>
            <person name="Silar P."/>
            <person name="Natvig D."/>
            <person name="Lalanne C."/>
            <person name="Gautier V."/>
            <person name="Ament-Velasquez S.L."/>
            <person name="Kruys A."/>
            <person name="Hutchinson M.I."/>
            <person name="Powell A.J."/>
            <person name="Barry K."/>
            <person name="Miller A.N."/>
            <person name="Grigoriev I.V."/>
            <person name="Debuchy R."/>
            <person name="Gladieux P."/>
            <person name="Thoren M.H."/>
            <person name="Johannesson H."/>
        </authorList>
    </citation>
    <scope>NUCLEOTIDE SEQUENCE</scope>
    <source>
        <strain evidence="1">PSN4</strain>
    </source>
</reference>
<proteinExistence type="predicted"/>
<protein>
    <recommendedName>
        <fullName evidence="3">Pentatricopeptide repeat domain-containing protein</fullName>
    </recommendedName>
</protein>
<name>A0AAJ0FGU7_9PEZI</name>
<dbReference type="Proteomes" id="UP001239445">
    <property type="component" value="Unassembled WGS sequence"/>
</dbReference>
<evidence type="ECO:0008006" key="3">
    <source>
        <dbReference type="Google" id="ProtNLM"/>
    </source>
</evidence>
<keyword evidence="2" id="KW-1185">Reference proteome</keyword>
<sequence length="680" mass="77915">MQAVRFGTGNLRNCQSPPWKPISAAVARFATRSWPGRRRVGGSDVFTACYTGIMAAAAVIDAGQKKKRRHKVDWELIQANKQLAILMEQSAAYDIASVIRAAPQYPDPPPGVPNRHGTRRQVLRLICRHKPSYVEYGQQLLWARQAMRGRPRNEGESPWYEGDRFLGLTHTRAIAAVDERRVILEREPRTPTHFEKMAWMFSELVDELLFTAYSTMPIEIRRPATALDSAFNMIRMVRSDGYPRYVHPRTNPHETTAARFQFNQVNSQIFANWDPLRKDKLVAKICYNILVSKVPPGIRNINALLLGFTEVGEHELADVVADVFLHRSQLRPTSVTVLCLLHHYRLKGDIAGFQGILRRMTAYDSRGLRLRRRTVGEVVYSRLLRQWKRKAHTVKNRIHVLESVWLTRHTCEVILQGLLDLGMLKDAAKFFIGCVKDGVRIRPWYIHRLLNSFIGNRHPVAVNILVDGFLRNLEATTIMLFMSSRHSIEFSRKIRYLLNIAWATWLRPFRARDAVHFGVPLGVRVPKLLRQIRVLGTLAWVEELSNCLRFLDGTLKHIEGILSRDEPLLSRLAEADDSLDRMARLDDEMQEVCMRAKLMGQHTRLRLEVRYSGFRIEEFEHELASIMTRFAPVPTTETPSLPTEGGVMPQQDSADSALSKLGSSIIRNITTAWSKIRAYI</sequence>
<evidence type="ECO:0000313" key="1">
    <source>
        <dbReference type="EMBL" id="KAK1761444.1"/>
    </source>
</evidence>
<dbReference type="EMBL" id="MU839827">
    <property type="protein sequence ID" value="KAK1761444.1"/>
    <property type="molecule type" value="Genomic_DNA"/>
</dbReference>